<keyword evidence="9 18" id="KW-0732">Signal</keyword>
<dbReference type="InterPro" id="IPR036641">
    <property type="entry name" value="HPT_dom_sf"/>
</dbReference>
<dbReference type="PROSITE" id="PS50109">
    <property type="entry name" value="HIS_KIN"/>
    <property type="match status" value="1"/>
</dbReference>
<dbReference type="Proteomes" id="UP000326452">
    <property type="component" value="Unassembled WGS sequence"/>
</dbReference>
<dbReference type="InterPro" id="IPR005467">
    <property type="entry name" value="His_kinase_dom"/>
</dbReference>
<dbReference type="GO" id="GO:0000155">
    <property type="term" value="F:phosphorelay sensor kinase activity"/>
    <property type="evidence" value="ECO:0007669"/>
    <property type="project" value="InterPro"/>
</dbReference>
<keyword evidence="14" id="KW-0472">Membrane</keyword>
<feature type="domain" description="Response regulatory" evidence="20">
    <location>
        <begin position="842"/>
        <end position="961"/>
    </location>
</feature>
<protein>
    <recommendedName>
        <fullName evidence="3">histidine kinase</fullName>
        <ecNumber evidence="3">2.7.13.3</ecNumber>
    </recommendedName>
</protein>
<evidence type="ECO:0000256" key="4">
    <source>
        <dbReference type="ARBA" id="ARBA00022475"/>
    </source>
</evidence>
<dbReference type="CDD" id="cd17546">
    <property type="entry name" value="REC_hyHK_CKI1_RcsC-like"/>
    <property type="match status" value="1"/>
</dbReference>
<dbReference type="SMART" id="SM00388">
    <property type="entry name" value="HisKA"/>
    <property type="match status" value="1"/>
</dbReference>
<evidence type="ECO:0000256" key="16">
    <source>
        <dbReference type="PROSITE-ProRule" id="PRU00169"/>
    </source>
</evidence>
<proteinExistence type="predicted"/>
<dbReference type="Gene3D" id="3.40.50.2300">
    <property type="match status" value="1"/>
</dbReference>
<dbReference type="Gene3D" id="1.20.120.160">
    <property type="entry name" value="HPT domain"/>
    <property type="match status" value="1"/>
</dbReference>
<dbReference type="PROSITE" id="PS50110">
    <property type="entry name" value="RESPONSE_REGULATORY"/>
    <property type="match status" value="1"/>
</dbReference>
<comment type="catalytic activity">
    <reaction evidence="1">
        <text>ATP + protein L-histidine = ADP + protein N-phospho-L-histidine.</text>
        <dbReference type="EC" id="2.7.13.3"/>
    </reaction>
</comment>
<evidence type="ECO:0000256" key="6">
    <source>
        <dbReference type="ARBA" id="ARBA00022553"/>
    </source>
</evidence>
<keyword evidence="11" id="KW-0547">Nucleotide-binding</keyword>
<organism evidence="22 23">
    <name type="scientific">Pseudomonas fluorescens</name>
    <dbReference type="NCBI Taxonomy" id="294"/>
    <lineage>
        <taxon>Bacteria</taxon>
        <taxon>Pseudomonadati</taxon>
        <taxon>Pseudomonadota</taxon>
        <taxon>Gammaproteobacteria</taxon>
        <taxon>Pseudomonadales</taxon>
        <taxon>Pseudomonadaceae</taxon>
        <taxon>Pseudomonas</taxon>
    </lineage>
</organism>
<dbReference type="InterPro" id="IPR036890">
    <property type="entry name" value="HATPase_C_sf"/>
</dbReference>
<evidence type="ECO:0000259" key="21">
    <source>
        <dbReference type="PROSITE" id="PS50894"/>
    </source>
</evidence>
<keyword evidence="17" id="KW-0175">Coiled coil</keyword>
<evidence type="ECO:0000256" key="13">
    <source>
        <dbReference type="ARBA" id="ARBA00023012"/>
    </source>
</evidence>
<dbReference type="Pfam" id="PF00497">
    <property type="entry name" value="SBP_bac_3"/>
    <property type="match status" value="1"/>
</dbReference>
<dbReference type="InterPro" id="IPR008207">
    <property type="entry name" value="Sig_transdc_His_kin_Hpt_dom"/>
</dbReference>
<evidence type="ECO:0000256" key="11">
    <source>
        <dbReference type="ARBA" id="ARBA00022840"/>
    </source>
</evidence>
<dbReference type="Pfam" id="PF00072">
    <property type="entry name" value="Response_reg"/>
    <property type="match status" value="1"/>
</dbReference>
<evidence type="ECO:0000256" key="12">
    <source>
        <dbReference type="ARBA" id="ARBA00022989"/>
    </source>
</evidence>
<evidence type="ECO:0000313" key="22">
    <source>
        <dbReference type="EMBL" id="VVP84940.1"/>
    </source>
</evidence>
<evidence type="ECO:0000256" key="17">
    <source>
        <dbReference type="SAM" id="Coils"/>
    </source>
</evidence>
<keyword evidence="5" id="KW-0997">Cell inner membrane</keyword>
<evidence type="ECO:0000256" key="5">
    <source>
        <dbReference type="ARBA" id="ARBA00022519"/>
    </source>
</evidence>
<dbReference type="CDD" id="cd00082">
    <property type="entry name" value="HisKA"/>
    <property type="match status" value="1"/>
</dbReference>
<dbReference type="SMART" id="SM00062">
    <property type="entry name" value="PBPb"/>
    <property type="match status" value="2"/>
</dbReference>
<dbReference type="SMART" id="SM00387">
    <property type="entry name" value="HATPase_c"/>
    <property type="match status" value="1"/>
</dbReference>
<dbReference type="InterPro" id="IPR036097">
    <property type="entry name" value="HisK_dim/P_sf"/>
</dbReference>
<feature type="modified residue" description="Phosphohistidine" evidence="15">
    <location>
        <position position="1013"/>
    </location>
</feature>
<keyword evidence="6 16" id="KW-0597">Phosphoprotein</keyword>
<feature type="modified residue" description="4-aspartylphosphate" evidence="16">
    <location>
        <position position="891"/>
    </location>
</feature>
<dbReference type="InterPro" id="IPR001638">
    <property type="entry name" value="Solute-binding_3/MltF_N"/>
</dbReference>
<keyword evidence="4" id="KW-1003">Cell membrane</keyword>
<evidence type="ECO:0000313" key="23">
    <source>
        <dbReference type="Proteomes" id="UP000326452"/>
    </source>
</evidence>
<dbReference type="PANTHER" id="PTHR43047:SF72">
    <property type="entry name" value="OSMOSENSING HISTIDINE PROTEIN KINASE SLN1"/>
    <property type="match status" value="1"/>
</dbReference>
<accession>A0A5E7SG71</accession>
<dbReference type="InterPro" id="IPR003594">
    <property type="entry name" value="HATPase_dom"/>
</dbReference>
<evidence type="ECO:0000256" key="18">
    <source>
        <dbReference type="SAM" id="SignalP"/>
    </source>
</evidence>
<evidence type="ECO:0000256" key="10">
    <source>
        <dbReference type="ARBA" id="ARBA00022777"/>
    </source>
</evidence>
<dbReference type="InterPro" id="IPR004358">
    <property type="entry name" value="Sig_transdc_His_kin-like_C"/>
</dbReference>
<evidence type="ECO:0000256" key="1">
    <source>
        <dbReference type="ARBA" id="ARBA00000085"/>
    </source>
</evidence>
<dbReference type="SUPFAM" id="SSF47226">
    <property type="entry name" value="Histidine-containing phosphotransfer domain, HPT domain"/>
    <property type="match status" value="1"/>
</dbReference>
<dbReference type="GO" id="GO:0009927">
    <property type="term" value="F:histidine phosphotransfer kinase activity"/>
    <property type="evidence" value="ECO:0007669"/>
    <property type="project" value="TreeGrafter"/>
</dbReference>
<keyword evidence="8" id="KW-0812">Transmembrane</keyword>
<dbReference type="Gene3D" id="3.30.565.10">
    <property type="entry name" value="Histidine kinase-like ATPase, C-terminal domain"/>
    <property type="match status" value="1"/>
</dbReference>
<dbReference type="InterPro" id="IPR001789">
    <property type="entry name" value="Sig_transdc_resp-reg_receiver"/>
</dbReference>
<dbReference type="EMBL" id="CABVJC010000002">
    <property type="protein sequence ID" value="VVP84940.1"/>
    <property type="molecule type" value="Genomic_DNA"/>
</dbReference>
<dbReference type="SUPFAM" id="SSF47384">
    <property type="entry name" value="Homodimeric domain of signal transducing histidine kinase"/>
    <property type="match status" value="1"/>
</dbReference>
<keyword evidence="7 22" id="KW-0808">Transferase</keyword>
<feature type="domain" description="HPt" evidence="21">
    <location>
        <begin position="974"/>
        <end position="1068"/>
    </location>
</feature>
<evidence type="ECO:0000259" key="19">
    <source>
        <dbReference type="PROSITE" id="PS50109"/>
    </source>
</evidence>
<feature type="chain" id="PRO_5022695859" description="histidine kinase" evidence="18">
    <location>
        <begin position="27"/>
        <end position="1068"/>
    </location>
</feature>
<dbReference type="SUPFAM" id="SSF52172">
    <property type="entry name" value="CheY-like"/>
    <property type="match status" value="1"/>
</dbReference>
<dbReference type="RefSeq" id="WP_150692308.1">
    <property type="nucleotide sequence ID" value="NZ_CABVJC010000002.1"/>
</dbReference>
<feature type="signal peptide" evidence="18">
    <location>
        <begin position="1"/>
        <end position="26"/>
    </location>
</feature>
<dbReference type="AlphaFoldDB" id="A0A5E7SG71"/>
<keyword evidence="13" id="KW-0902">Two-component regulatory system</keyword>
<dbReference type="Pfam" id="PF01627">
    <property type="entry name" value="Hpt"/>
    <property type="match status" value="1"/>
</dbReference>
<evidence type="ECO:0000256" key="15">
    <source>
        <dbReference type="PROSITE-ProRule" id="PRU00110"/>
    </source>
</evidence>
<dbReference type="EC" id="2.7.13.3" evidence="3"/>
<dbReference type="SMART" id="SM00448">
    <property type="entry name" value="REC"/>
    <property type="match status" value="1"/>
</dbReference>
<feature type="domain" description="Histidine kinase" evidence="19">
    <location>
        <begin position="595"/>
        <end position="817"/>
    </location>
</feature>
<dbReference type="InterPro" id="IPR049870">
    <property type="entry name" value="BvgS-like_periplasmic1"/>
</dbReference>
<evidence type="ECO:0000259" key="20">
    <source>
        <dbReference type="PROSITE" id="PS50110"/>
    </source>
</evidence>
<keyword evidence="10 22" id="KW-0418">Kinase</keyword>
<comment type="subcellular location">
    <subcellularLocation>
        <location evidence="2">Cell inner membrane</location>
        <topology evidence="2">Multi-pass membrane protein</topology>
    </subcellularLocation>
</comment>
<dbReference type="InterPro" id="IPR003661">
    <property type="entry name" value="HisK_dim/P_dom"/>
</dbReference>
<dbReference type="GO" id="GO:0005886">
    <property type="term" value="C:plasma membrane"/>
    <property type="evidence" value="ECO:0007669"/>
    <property type="project" value="UniProtKB-SubCell"/>
</dbReference>
<dbReference type="OrthoDB" id="9770795at2"/>
<dbReference type="FunFam" id="3.30.565.10:FF:000010">
    <property type="entry name" value="Sensor histidine kinase RcsC"/>
    <property type="match status" value="1"/>
</dbReference>
<dbReference type="SUPFAM" id="SSF55874">
    <property type="entry name" value="ATPase domain of HSP90 chaperone/DNA topoisomerase II/histidine kinase"/>
    <property type="match status" value="1"/>
</dbReference>
<evidence type="ECO:0000256" key="9">
    <source>
        <dbReference type="ARBA" id="ARBA00022729"/>
    </source>
</evidence>
<dbReference type="PANTHER" id="PTHR43047">
    <property type="entry name" value="TWO-COMPONENT HISTIDINE PROTEIN KINASE"/>
    <property type="match status" value="1"/>
</dbReference>
<dbReference type="Pfam" id="PF00512">
    <property type="entry name" value="HisKA"/>
    <property type="match status" value="1"/>
</dbReference>
<dbReference type="CDD" id="cd00088">
    <property type="entry name" value="HPT"/>
    <property type="match status" value="1"/>
</dbReference>
<dbReference type="InterPro" id="IPR011006">
    <property type="entry name" value="CheY-like_superfamily"/>
</dbReference>
<reference evidence="22 23" key="1">
    <citation type="submission" date="2019-09" db="EMBL/GenBank/DDBJ databases">
        <authorList>
            <person name="Chandra G."/>
            <person name="Truman W A."/>
        </authorList>
    </citation>
    <scope>NUCLEOTIDE SEQUENCE [LARGE SCALE GENOMIC DNA]</scope>
    <source>
        <strain evidence="22">PS941</strain>
    </source>
</reference>
<dbReference type="PRINTS" id="PR00344">
    <property type="entry name" value="BCTRLSENSOR"/>
</dbReference>
<name>A0A5E7SG71_PSEFL</name>
<dbReference type="Pfam" id="PF02518">
    <property type="entry name" value="HATPase_c"/>
    <property type="match status" value="1"/>
</dbReference>
<evidence type="ECO:0000256" key="7">
    <source>
        <dbReference type="ARBA" id="ARBA00022679"/>
    </source>
</evidence>
<feature type="coiled-coil region" evidence="17">
    <location>
        <begin position="558"/>
        <end position="588"/>
    </location>
</feature>
<evidence type="ECO:0000256" key="2">
    <source>
        <dbReference type="ARBA" id="ARBA00004429"/>
    </source>
</evidence>
<evidence type="ECO:0000256" key="14">
    <source>
        <dbReference type="ARBA" id="ARBA00023136"/>
    </source>
</evidence>
<dbReference type="PROSITE" id="PS50894">
    <property type="entry name" value="HPT"/>
    <property type="match status" value="1"/>
</dbReference>
<keyword evidence="11" id="KW-0067">ATP-binding</keyword>
<dbReference type="CDD" id="cd13705">
    <property type="entry name" value="PBP2_BvgS_D1"/>
    <property type="match status" value="1"/>
</dbReference>
<keyword evidence="12" id="KW-1133">Transmembrane helix</keyword>
<evidence type="ECO:0000256" key="3">
    <source>
        <dbReference type="ARBA" id="ARBA00012438"/>
    </source>
</evidence>
<sequence length="1068" mass="117517" precursor="true">MKPTFALLSAFLVLLAISWRIPDAGADDLQPHARQPLDSVKVQINQQEREWLQHKQALIVGVTTDTFPPFGIMTEHHSYEGLTADYLVAMQRELGIEFKVRPFDSAKAAYEALHSGQIDLVGSAIPQDAPDFGVHLTPPYALTELALLSEGGDLHAYNTHDAHTRIAVASEDALALYQRSGGQGAFALYASPLAALASVLTGDTDVYLGDTYSTNYMSSQLFSNELEVNQDTAPQEIKVAFAVREDHSILAGLLAQGLQGVDRCTMIRAQQLWADIEDCDPGSFRDRLSDPERAWLDNNATVKLAVSEDLAPYAFFNSNGRFNGIASDLLGIIQRKTGLRFEIMRVSSLSEANSLLVNGEAKLGILTEMSRGPSPYLHSRSLATAPYLFVMHNDETAILDQHSTATIAVAKGYLLPASLALQFPNARFEETDTMGEAFKLVRDGDVDFVVSPSNVARYYLSYKYETSLKVGGLLNIENAKIVLAAPEAQRLMISIINKAMLEIPPRDYPQIIGRWRANSATDEKYWEGVASYIWRSFEVLGALLLVAGLLIMLQRGRLQRERRDLKQRKLLLDELEVAKESAEKASRTKSVFLATMSHEIRTPLNAIIGMLELVLTRQDNVRLNAQSVHIAYESATHLLALIGDILDISRIESGKLTLTPEPARIKDLIESTSNVFSGLARQKQLQIHVDIDPMAAELVWVDGLKVKQILSNLLSNAIKFTERGVVDIHCKVTAASDSALHFVISVSDTGAGIPATHIDQIFKPFFVTREAVSDRNAGAGLGLPICLALSELMGGHLEAKSETDVGTRMTFSVHLQRVSGEIAVTGANPLAHAAPLDDSPLAVLIVEDHLPSQYLLYQQVAYLGHRALTANNGLEGVAIWQENEIDIVITDCNMPEMNGHEMTKIIRHLERSQRVRPCIIVGLTADAQREELDRCIASGMDHSLAKPITLAVLNRWIPKRGIDKQPSETSSSPLNDIRGAMAEEVIQSNSVESRALNQALEKRDPQDVIRIVHKLKGTAYMLNHSGLLEQCIEIEDLCAQGSMSVEMHEAVNALIQKLEGISQSLRQE</sequence>
<gene>
    <name evidence="22" type="primary">rcsC_5</name>
    <name evidence="22" type="ORF">PS941_01107</name>
</gene>
<dbReference type="Gene3D" id="3.40.190.10">
    <property type="entry name" value="Periplasmic binding protein-like II"/>
    <property type="match status" value="4"/>
</dbReference>
<dbReference type="SUPFAM" id="SSF53850">
    <property type="entry name" value="Periplasmic binding protein-like II"/>
    <property type="match status" value="2"/>
</dbReference>
<evidence type="ECO:0000256" key="8">
    <source>
        <dbReference type="ARBA" id="ARBA00022692"/>
    </source>
</evidence>
<dbReference type="Gene3D" id="1.10.287.130">
    <property type="match status" value="1"/>
</dbReference>